<evidence type="ECO:0000313" key="1">
    <source>
        <dbReference type="EMBL" id="EXX56895.1"/>
    </source>
</evidence>
<evidence type="ECO:0000313" key="2">
    <source>
        <dbReference type="Proteomes" id="UP000022910"/>
    </source>
</evidence>
<comment type="caution">
    <text evidence="1">The sequence shown here is derived from an EMBL/GenBank/DDBJ whole genome shotgun (WGS) entry which is preliminary data.</text>
</comment>
<dbReference type="AlphaFoldDB" id="A0A015IRM7"/>
<proteinExistence type="predicted"/>
<accession>A0A015IRM7</accession>
<dbReference type="EMBL" id="JEMT01027498">
    <property type="protein sequence ID" value="EXX56895.1"/>
    <property type="molecule type" value="Genomic_DNA"/>
</dbReference>
<protein>
    <submittedName>
        <fullName evidence="1">Uncharacterized protein</fullName>
    </submittedName>
</protein>
<organism evidence="1 2">
    <name type="scientific">Rhizophagus irregularis (strain DAOM 197198w)</name>
    <name type="common">Glomus intraradices</name>
    <dbReference type="NCBI Taxonomy" id="1432141"/>
    <lineage>
        <taxon>Eukaryota</taxon>
        <taxon>Fungi</taxon>
        <taxon>Fungi incertae sedis</taxon>
        <taxon>Mucoromycota</taxon>
        <taxon>Glomeromycotina</taxon>
        <taxon>Glomeromycetes</taxon>
        <taxon>Glomerales</taxon>
        <taxon>Glomeraceae</taxon>
        <taxon>Rhizophagus</taxon>
    </lineage>
</organism>
<dbReference type="HOGENOM" id="CLU_049071_0_0_1"/>
<dbReference type="Proteomes" id="UP000022910">
    <property type="component" value="Unassembled WGS sequence"/>
</dbReference>
<reference evidence="1 2" key="1">
    <citation type="submission" date="2014-02" db="EMBL/GenBank/DDBJ databases">
        <title>Single nucleus genome sequencing reveals high similarity among nuclei of an endomycorrhizal fungus.</title>
        <authorList>
            <person name="Lin K."/>
            <person name="Geurts R."/>
            <person name="Zhang Z."/>
            <person name="Limpens E."/>
            <person name="Saunders D.G."/>
            <person name="Mu D."/>
            <person name="Pang E."/>
            <person name="Cao H."/>
            <person name="Cha H."/>
            <person name="Lin T."/>
            <person name="Zhou Q."/>
            <person name="Shang Y."/>
            <person name="Li Y."/>
            <person name="Ivanov S."/>
            <person name="Sharma T."/>
            <person name="Velzen R.V."/>
            <person name="Ruijter N.D."/>
            <person name="Aanen D.K."/>
            <person name="Win J."/>
            <person name="Kamoun S."/>
            <person name="Bisseling T."/>
            <person name="Huang S."/>
        </authorList>
    </citation>
    <scope>NUCLEOTIDE SEQUENCE [LARGE SCALE GENOMIC DNA]</scope>
    <source>
        <strain evidence="2">DAOM197198w</strain>
    </source>
</reference>
<name>A0A015IRM7_RHIIW</name>
<sequence length="202" mass="23293">MLPTLAILQQHKPYLYSSDWLYPQCNSAPEDLNHLWTCPYILPDLNPYLTHRNEIIKFWNSCFTTFSALKILPISFQDDFSALNCWQFETPSSSYLWLIRGLLPAHLTSFLKNYFPLSVVYKTLFPLLNDFQVELYGEIWLCQNVFFHAWEESQGISASSKTRDPSTVSSSVISPHHNCSLATVPQDSWISWISSSIIRGGF</sequence>
<gene>
    <name evidence="1" type="ORF">RirG_212070</name>
</gene>
<keyword evidence="2" id="KW-1185">Reference proteome</keyword>